<dbReference type="InterPro" id="IPR051481">
    <property type="entry name" value="BTB-POZ/Galectin-3-binding"/>
</dbReference>
<keyword evidence="3" id="KW-1185">Reference proteome</keyword>
<proteinExistence type="predicted"/>
<dbReference type="SMART" id="SM00225">
    <property type="entry name" value="BTB"/>
    <property type="match status" value="1"/>
</dbReference>
<dbReference type="Proteomes" id="UP000789901">
    <property type="component" value="Unassembled WGS sequence"/>
</dbReference>
<dbReference type="InterPro" id="IPR011333">
    <property type="entry name" value="SKP1/BTB/POZ_sf"/>
</dbReference>
<dbReference type="SUPFAM" id="SSF54695">
    <property type="entry name" value="POZ domain"/>
    <property type="match status" value="1"/>
</dbReference>
<organism evidence="2 3">
    <name type="scientific">Gigaspora margarita</name>
    <dbReference type="NCBI Taxonomy" id="4874"/>
    <lineage>
        <taxon>Eukaryota</taxon>
        <taxon>Fungi</taxon>
        <taxon>Fungi incertae sedis</taxon>
        <taxon>Mucoromycota</taxon>
        <taxon>Glomeromycotina</taxon>
        <taxon>Glomeromycetes</taxon>
        <taxon>Diversisporales</taxon>
        <taxon>Gigasporaceae</taxon>
        <taxon>Gigaspora</taxon>
    </lineage>
</organism>
<dbReference type="PANTHER" id="PTHR24410:SF23">
    <property type="entry name" value="BTB DOMAIN-CONTAINING PROTEIN-RELATED"/>
    <property type="match status" value="1"/>
</dbReference>
<name>A0ABN7VBA1_GIGMA</name>
<accession>A0ABN7VBA1</accession>
<dbReference type="CDD" id="cd18186">
    <property type="entry name" value="BTB_POZ_ZBTB_KLHL-like"/>
    <property type="match status" value="1"/>
</dbReference>
<dbReference type="PANTHER" id="PTHR24410">
    <property type="entry name" value="HL07962P-RELATED"/>
    <property type="match status" value="1"/>
</dbReference>
<dbReference type="InterPro" id="IPR000210">
    <property type="entry name" value="BTB/POZ_dom"/>
</dbReference>
<dbReference type="Gene3D" id="1.25.40.420">
    <property type="match status" value="1"/>
</dbReference>
<dbReference type="PROSITE" id="PS50097">
    <property type="entry name" value="BTB"/>
    <property type="match status" value="1"/>
</dbReference>
<reference evidence="2 3" key="1">
    <citation type="submission" date="2021-06" db="EMBL/GenBank/DDBJ databases">
        <authorList>
            <person name="Kallberg Y."/>
            <person name="Tangrot J."/>
            <person name="Rosling A."/>
        </authorList>
    </citation>
    <scope>NUCLEOTIDE SEQUENCE [LARGE SCALE GENOMIC DNA]</scope>
    <source>
        <strain evidence="2 3">120-4 pot B 10/14</strain>
    </source>
</reference>
<evidence type="ECO:0000313" key="2">
    <source>
        <dbReference type="EMBL" id="CAG8748687.1"/>
    </source>
</evidence>
<protein>
    <submittedName>
        <fullName evidence="2">26651_t:CDS:1</fullName>
    </submittedName>
</protein>
<feature type="non-terminal residue" evidence="2">
    <location>
        <position position="405"/>
    </location>
</feature>
<evidence type="ECO:0000313" key="3">
    <source>
        <dbReference type="Proteomes" id="UP000789901"/>
    </source>
</evidence>
<dbReference type="Pfam" id="PF00651">
    <property type="entry name" value="BTB"/>
    <property type="match status" value="1"/>
</dbReference>
<dbReference type="Gene3D" id="3.30.710.10">
    <property type="entry name" value="Potassium Channel Kv1.1, Chain A"/>
    <property type="match status" value="1"/>
</dbReference>
<evidence type="ECO:0000259" key="1">
    <source>
        <dbReference type="PROSITE" id="PS50097"/>
    </source>
</evidence>
<gene>
    <name evidence="2" type="ORF">GMARGA_LOCUS16144</name>
</gene>
<comment type="caution">
    <text evidence="2">The sequence shown here is derived from an EMBL/GenBank/DDBJ whole genome shotgun (WGS) entry which is preliminary data.</text>
</comment>
<dbReference type="EMBL" id="CAJVQB010011571">
    <property type="protein sequence ID" value="CAG8748687.1"/>
    <property type="molecule type" value="Genomic_DNA"/>
</dbReference>
<sequence>MTKLVSKNLDTILAGKLIEDTKITNTFFKDLVEDFKKLYESKEHHDTIITVGKEPNVEQIPAHSAILCTRSSYFHSALSDKWVKRKNGYLVLSKPNISALTFKIILKFLYCGNVDLKSQESGTILELLVATDEFLIHQLTYFVQDFLIKNKYIFLKRCPVKMFNFIAHHERFNELREVYLENICKYPLLLFDSEEFPLLEEDALKLILKCDNLDMKECFIWKRLVKWGFAQHTTPENKMTCRDTRVDAINILKKTLHELIKFIRFHQIDRKDIIPEVWDYKDILPNDLLKDILHCYLDLDVKPLHQKFLIRWGNFKSNSNLINREIALLFTKWIDEETINNKTSKGFRYKFNLLFRSSLDGEGPDLYVPDNSNIWKFKAKTYPKLVDPNSLTISDYEVFQVEQIQ</sequence>
<feature type="domain" description="BTB" evidence="1">
    <location>
        <begin position="45"/>
        <end position="118"/>
    </location>
</feature>